<name>A0A6A6DL20_9PEZI</name>
<evidence type="ECO:0000313" key="2">
    <source>
        <dbReference type="Proteomes" id="UP000800200"/>
    </source>
</evidence>
<dbReference type="Proteomes" id="UP000800200">
    <property type="component" value="Unassembled WGS sequence"/>
</dbReference>
<sequence length="233" mass="25686">GEVTAQPVALKWNNADLNYLLSILYPDLVLANRFAFSPPLEAIAALSGPINFKLYVSNPVSPTPSGAFSRTSPIGTGRPIRQTLLAESAPGCKDWASARKTLAECLLEDLHGVDRLCARYGVFSSLLCCPDWRLKSLLRGMQAMGRVDEPERWNRAYQLREVDEGCDLEARVEAYLLCAGLEEVGSCVGVVETVLGLGWEDRERMVVMYGEAGWFLRMAVCGRIIGGWRTRGD</sequence>
<evidence type="ECO:0000313" key="1">
    <source>
        <dbReference type="EMBL" id="KAF2180171.1"/>
    </source>
</evidence>
<accession>A0A6A6DL20</accession>
<organism evidence="1 2">
    <name type="scientific">Zopfia rhizophila CBS 207.26</name>
    <dbReference type="NCBI Taxonomy" id="1314779"/>
    <lineage>
        <taxon>Eukaryota</taxon>
        <taxon>Fungi</taxon>
        <taxon>Dikarya</taxon>
        <taxon>Ascomycota</taxon>
        <taxon>Pezizomycotina</taxon>
        <taxon>Dothideomycetes</taxon>
        <taxon>Dothideomycetes incertae sedis</taxon>
        <taxon>Zopfiaceae</taxon>
        <taxon>Zopfia</taxon>
    </lineage>
</organism>
<keyword evidence="2" id="KW-1185">Reference proteome</keyword>
<protein>
    <submittedName>
        <fullName evidence="1">Uncharacterized protein</fullName>
    </submittedName>
</protein>
<reference evidence="1" key="1">
    <citation type="journal article" date="2020" name="Stud. Mycol.">
        <title>101 Dothideomycetes genomes: a test case for predicting lifestyles and emergence of pathogens.</title>
        <authorList>
            <person name="Haridas S."/>
            <person name="Albert R."/>
            <person name="Binder M."/>
            <person name="Bloem J."/>
            <person name="Labutti K."/>
            <person name="Salamov A."/>
            <person name="Andreopoulos B."/>
            <person name="Baker S."/>
            <person name="Barry K."/>
            <person name="Bills G."/>
            <person name="Bluhm B."/>
            <person name="Cannon C."/>
            <person name="Castanera R."/>
            <person name="Culley D."/>
            <person name="Daum C."/>
            <person name="Ezra D."/>
            <person name="Gonzalez J."/>
            <person name="Henrissat B."/>
            <person name="Kuo A."/>
            <person name="Liang C."/>
            <person name="Lipzen A."/>
            <person name="Lutzoni F."/>
            <person name="Magnuson J."/>
            <person name="Mondo S."/>
            <person name="Nolan M."/>
            <person name="Ohm R."/>
            <person name="Pangilinan J."/>
            <person name="Park H.-J."/>
            <person name="Ramirez L."/>
            <person name="Alfaro M."/>
            <person name="Sun H."/>
            <person name="Tritt A."/>
            <person name="Yoshinaga Y."/>
            <person name="Zwiers L.-H."/>
            <person name="Turgeon B."/>
            <person name="Goodwin S."/>
            <person name="Spatafora J."/>
            <person name="Crous P."/>
            <person name="Grigoriev I."/>
        </authorList>
    </citation>
    <scope>NUCLEOTIDE SEQUENCE</scope>
    <source>
        <strain evidence="1">CBS 207.26</strain>
    </source>
</reference>
<dbReference type="OrthoDB" id="3800663at2759"/>
<dbReference type="AlphaFoldDB" id="A0A6A6DL20"/>
<feature type="non-terminal residue" evidence="1">
    <location>
        <position position="1"/>
    </location>
</feature>
<proteinExistence type="predicted"/>
<gene>
    <name evidence="1" type="ORF">K469DRAFT_796285</name>
</gene>
<dbReference type="EMBL" id="ML994659">
    <property type="protein sequence ID" value="KAF2180171.1"/>
    <property type="molecule type" value="Genomic_DNA"/>
</dbReference>